<dbReference type="PANTHER" id="PTHR43685:SF2">
    <property type="entry name" value="GLYCOSYLTRANSFERASE 2-LIKE DOMAIN-CONTAINING PROTEIN"/>
    <property type="match status" value="1"/>
</dbReference>
<dbReference type="STRING" id="520764.AN618_04020"/>
<proteinExistence type="predicted"/>
<dbReference type="CDD" id="cd00761">
    <property type="entry name" value="Glyco_tranf_GTA_type"/>
    <property type="match status" value="1"/>
</dbReference>
<keyword evidence="2" id="KW-0808">Transferase</keyword>
<dbReference type="InParanoid" id="A0A140LCR1"/>
<organism evidence="2 3">
    <name type="scientific">Fervidicola ferrireducens</name>
    <dbReference type="NCBI Taxonomy" id="520764"/>
    <lineage>
        <taxon>Bacteria</taxon>
        <taxon>Bacillati</taxon>
        <taxon>Bacillota</taxon>
        <taxon>Clostridia</taxon>
        <taxon>Thermosediminibacterales</taxon>
        <taxon>Thermosediminibacteraceae</taxon>
        <taxon>Fervidicola</taxon>
    </lineage>
</organism>
<dbReference type="InterPro" id="IPR050834">
    <property type="entry name" value="Glycosyltransf_2"/>
</dbReference>
<dbReference type="FunCoup" id="A0A140LCR1">
    <property type="interactions" value="9"/>
</dbReference>
<name>A0A140LCR1_9FIRM</name>
<keyword evidence="3" id="KW-1185">Reference proteome</keyword>
<reference evidence="2 3" key="1">
    <citation type="submission" date="2015-12" db="EMBL/GenBank/DDBJ databases">
        <title>Draft genome sequnece of Fervidicola ferrireducens strain Y170.</title>
        <authorList>
            <person name="Patel B.K."/>
        </authorList>
    </citation>
    <scope>NUCLEOTIDE SEQUENCE [LARGE SCALE GENOMIC DNA]</scope>
    <source>
        <strain evidence="2 3">Y170</strain>
    </source>
</reference>
<sequence>MKNPVVSVIMPTFNVRKYVRNAIESVIWQTYPQWELIIVDDGSTDGTVQILEKYIGVDPRIKIVLAQHGGRGKARNKCIEIARGKYIAIFDADDISLPNRLEKQVRILEESPEIGVVSCSRVVAFNDDYTMFFESIFPITEEEIRKSFARKDMPIINASAMIRARLFKQYGVFQESLNRAQDYEFYRRIHRNTRFKIIDEPLTLYRVNGLTVTWKYFIENALYKHYADYVLDGGKMDFDLFCKTFPTKFYLNFIVPIKYVWYICKRKLLKFGVRLLDCETAQKYRVLLQKLDNHIGAVK</sequence>
<evidence type="ECO:0000259" key="1">
    <source>
        <dbReference type="Pfam" id="PF00535"/>
    </source>
</evidence>
<dbReference type="EC" id="2.4.-.-" evidence="2"/>
<gene>
    <name evidence="2" type="primary">epsE_2</name>
    <name evidence="2" type="ORF">AN618_04020</name>
</gene>
<dbReference type="Proteomes" id="UP000070427">
    <property type="component" value="Unassembled WGS sequence"/>
</dbReference>
<dbReference type="SUPFAM" id="SSF53448">
    <property type="entry name" value="Nucleotide-diphospho-sugar transferases"/>
    <property type="match status" value="1"/>
</dbReference>
<keyword evidence="2" id="KW-0328">Glycosyltransferase</keyword>
<protein>
    <submittedName>
        <fullName evidence="2">Putative glycosyltransferase EpsE</fullName>
        <ecNumber evidence="2">2.4.-.-</ecNumber>
    </submittedName>
</protein>
<dbReference type="Gene3D" id="3.90.550.10">
    <property type="entry name" value="Spore Coat Polysaccharide Biosynthesis Protein SpsA, Chain A"/>
    <property type="match status" value="1"/>
</dbReference>
<evidence type="ECO:0000313" key="2">
    <source>
        <dbReference type="EMBL" id="KXG78336.1"/>
    </source>
</evidence>
<dbReference type="RefSeq" id="WP_066351438.1">
    <property type="nucleotide sequence ID" value="NZ_LOED01000003.1"/>
</dbReference>
<dbReference type="GO" id="GO:0016757">
    <property type="term" value="F:glycosyltransferase activity"/>
    <property type="evidence" value="ECO:0007669"/>
    <property type="project" value="UniProtKB-KW"/>
</dbReference>
<dbReference type="EMBL" id="LOED01000003">
    <property type="protein sequence ID" value="KXG78336.1"/>
    <property type="molecule type" value="Genomic_DNA"/>
</dbReference>
<dbReference type="AlphaFoldDB" id="A0A140LCR1"/>
<feature type="domain" description="Glycosyltransferase 2-like" evidence="1">
    <location>
        <begin position="7"/>
        <end position="170"/>
    </location>
</feature>
<comment type="caution">
    <text evidence="2">The sequence shown here is derived from an EMBL/GenBank/DDBJ whole genome shotgun (WGS) entry which is preliminary data.</text>
</comment>
<dbReference type="Pfam" id="PF00535">
    <property type="entry name" value="Glycos_transf_2"/>
    <property type="match status" value="1"/>
</dbReference>
<accession>A0A140LCR1</accession>
<dbReference type="InterPro" id="IPR029044">
    <property type="entry name" value="Nucleotide-diphossugar_trans"/>
</dbReference>
<dbReference type="PANTHER" id="PTHR43685">
    <property type="entry name" value="GLYCOSYLTRANSFERASE"/>
    <property type="match status" value="1"/>
</dbReference>
<evidence type="ECO:0000313" key="3">
    <source>
        <dbReference type="Proteomes" id="UP000070427"/>
    </source>
</evidence>
<dbReference type="InterPro" id="IPR001173">
    <property type="entry name" value="Glyco_trans_2-like"/>
</dbReference>